<organism evidence="1 2">
    <name type="scientific">Triparma strigata</name>
    <dbReference type="NCBI Taxonomy" id="1606541"/>
    <lineage>
        <taxon>Eukaryota</taxon>
        <taxon>Sar</taxon>
        <taxon>Stramenopiles</taxon>
        <taxon>Ochrophyta</taxon>
        <taxon>Bolidophyceae</taxon>
        <taxon>Parmales</taxon>
        <taxon>Triparmaceae</taxon>
        <taxon>Triparma</taxon>
    </lineage>
</organism>
<accession>A0A9W6ZSD6</accession>
<dbReference type="Proteomes" id="UP001165085">
    <property type="component" value="Unassembled WGS sequence"/>
</dbReference>
<dbReference type="AlphaFoldDB" id="A0A9W6ZSD6"/>
<comment type="caution">
    <text evidence="1">The sequence shown here is derived from an EMBL/GenBank/DDBJ whole genome shotgun (WGS) entry which is preliminary data.</text>
</comment>
<protein>
    <submittedName>
        <fullName evidence="1">Uncharacterized protein</fullName>
    </submittedName>
</protein>
<evidence type="ECO:0000313" key="2">
    <source>
        <dbReference type="Proteomes" id="UP001165085"/>
    </source>
</evidence>
<gene>
    <name evidence="1" type="ORF">TrST_g2965</name>
</gene>
<proteinExistence type="predicted"/>
<dbReference type="OrthoDB" id="10249887at2759"/>
<reference evidence="2" key="1">
    <citation type="journal article" date="2023" name="Commun. Biol.">
        <title>Genome analysis of Parmales, the sister group of diatoms, reveals the evolutionary specialization of diatoms from phago-mixotrophs to photoautotrophs.</title>
        <authorList>
            <person name="Ban H."/>
            <person name="Sato S."/>
            <person name="Yoshikawa S."/>
            <person name="Yamada K."/>
            <person name="Nakamura Y."/>
            <person name="Ichinomiya M."/>
            <person name="Sato N."/>
            <person name="Blanc-Mathieu R."/>
            <person name="Endo H."/>
            <person name="Kuwata A."/>
            <person name="Ogata H."/>
        </authorList>
    </citation>
    <scope>NUCLEOTIDE SEQUENCE [LARGE SCALE GENOMIC DNA]</scope>
    <source>
        <strain evidence="2">NIES 3701</strain>
    </source>
</reference>
<evidence type="ECO:0000313" key="1">
    <source>
        <dbReference type="EMBL" id="GMH59607.1"/>
    </source>
</evidence>
<name>A0A9W6ZSD6_9STRA</name>
<dbReference type="EMBL" id="BRXY01000060">
    <property type="protein sequence ID" value="GMH59607.1"/>
    <property type="molecule type" value="Genomic_DNA"/>
</dbReference>
<keyword evidence="2" id="KW-1185">Reference proteome</keyword>
<sequence>MHAPVVAVEEVVPWVTLSLNLMNWEFMNFEVPVRTSTYLFSIRKMLEDRHGRIQDLKICLGNFLEEKEMTDEMLTLQEYFDKNEPLIEGVSKEQNEKEATKVVVKLYYDFKPIEAGPILLDWQA</sequence>